<comment type="caution">
    <text evidence="2">The sequence shown here is derived from an EMBL/GenBank/DDBJ whole genome shotgun (WGS) entry which is preliminary data.</text>
</comment>
<protein>
    <submittedName>
        <fullName evidence="2">Uncharacterized protein</fullName>
    </submittedName>
</protein>
<feature type="compositionally biased region" description="Polar residues" evidence="1">
    <location>
        <begin position="477"/>
        <end position="488"/>
    </location>
</feature>
<keyword evidence="3" id="KW-1185">Reference proteome</keyword>
<feature type="region of interest" description="Disordered" evidence="1">
    <location>
        <begin position="1"/>
        <end position="124"/>
    </location>
</feature>
<feature type="region of interest" description="Disordered" evidence="1">
    <location>
        <begin position="155"/>
        <end position="297"/>
    </location>
</feature>
<feature type="compositionally biased region" description="Basic residues" evidence="1">
    <location>
        <begin position="230"/>
        <end position="239"/>
    </location>
</feature>
<organism evidence="2 3">
    <name type="scientific">Penaeus vannamei</name>
    <name type="common">Whiteleg shrimp</name>
    <name type="synonym">Litopenaeus vannamei</name>
    <dbReference type="NCBI Taxonomy" id="6689"/>
    <lineage>
        <taxon>Eukaryota</taxon>
        <taxon>Metazoa</taxon>
        <taxon>Ecdysozoa</taxon>
        <taxon>Arthropoda</taxon>
        <taxon>Crustacea</taxon>
        <taxon>Multicrustacea</taxon>
        <taxon>Malacostraca</taxon>
        <taxon>Eumalacostraca</taxon>
        <taxon>Eucarida</taxon>
        <taxon>Decapoda</taxon>
        <taxon>Dendrobranchiata</taxon>
        <taxon>Penaeoidea</taxon>
        <taxon>Penaeidae</taxon>
        <taxon>Penaeus</taxon>
    </lineage>
</organism>
<sequence length="488" mass="57026">MQDQKNDVDKGEKDHKKDDLEQGKAGREKEDVDKGNKYPKEDNLDTGKAGLKKEDADDSKKILKEEDLEKGKEDLKKEDIDENKEDLKKENIDENKEDLKREDCGEVKEESKKDDVERGSAAAEESLKVDCDILEKKYELIKDCYELDQQAAEKTKYMSDYVERDYFPKERSDKDHRKRWLSSNTCGSSKRRPWSKDYTSQDYNRSTRRERSSRNRRKRSRSGSRERSWSKRSRSRSRGRSGSTQERSWSSRQKIDGEGRRTKRKSREEESPRPRKVARYVSPAAVSTDSGCDSGNTINPDVMKQLEKAEEDLKNNLMSEYQVFQEVPEIHPQFEEVHDMFLEEYRRKFGNVEDSELSDTIWKKFWKEVLQEKQESECQEKLEALRKQYKQLDTAYLRIAFLEVLLRDREKTKSVGGFCGLATSLAGADTNKDRFFSQARSGRGAHRRNMTYVPRDPFCKRDKPVPPRAAREEDVASHTTDAANKNDP</sequence>
<gene>
    <name evidence="2" type="ORF">C7M84_008887</name>
</gene>
<dbReference type="OrthoDB" id="6382729at2759"/>
<dbReference type="EMBL" id="QCYY01002118">
    <property type="protein sequence ID" value="ROT72707.1"/>
    <property type="molecule type" value="Genomic_DNA"/>
</dbReference>
<feature type="region of interest" description="Disordered" evidence="1">
    <location>
        <begin position="437"/>
        <end position="488"/>
    </location>
</feature>
<feature type="compositionally biased region" description="Polar residues" evidence="1">
    <location>
        <begin position="285"/>
        <end position="297"/>
    </location>
</feature>
<name>A0A423T8B9_PENVA</name>
<feature type="compositionally biased region" description="Basic and acidic residues" evidence="1">
    <location>
        <begin position="155"/>
        <end position="175"/>
    </location>
</feature>
<proteinExistence type="predicted"/>
<evidence type="ECO:0000256" key="1">
    <source>
        <dbReference type="SAM" id="MobiDB-lite"/>
    </source>
</evidence>
<feature type="compositionally biased region" description="Basic and acidic residues" evidence="1">
    <location>
        <begin position="1"/>
        <end position="118"/>
    </location>
</feature>
<reference evidence="2 3" key="1">
    <citation type="submission" date="2018-04" db="EMBL/GenBank/DDBJ databases">
        <authorList>
            <person name="Zhang X."/>
            <person name="Yuan J."/>
            <person name="Li F."/>
            <person name="Xiang J."/>
        </authorList>
    </citation>
    <scope>NUCLEOTIDE SEQUENCE [LARGE SCALE GENOMIC DNA]</scope>
    <source>
        <tissue evidence="2">Muscle</tissue>
    </source>
</reference>
<evidence type="ECO:0000313" key="3">
    <source>
        <dbReference type="Proteomes" id="UP000283509"/>
    </source>
</evidence>
<dbReference type="AlphaFoldDB" id="A0A423T8B9"/>
<dbReference type="Proteomes" id="UP000283509">
    <property type="component" value="Unassembled WGS sequence"/>
</dbReference>
<feature type="compositionally biased region" description="Basic and acidic residues" evidence="1">
    <location>
        <begin position="457"/>
        <end position="476"/>
    </location>
</feature>
<accession>A0A423T8B9</accession>
<feature type="compositionally biased region" description="Basic and acidic residues" evidence="1">
    <location>
        <begin position="253"/>
        <end position="273"/>
    </location>
</feature>
<reference evidence="2 3" key="2">
    <citation type="submission" date="2019-01" db="EMBL/GenBank/DDBJ databases">
        <title>The decoding of complex shrimp genome reveals the adaptation for benthos swimmer, frequently molting mechanism and breeding impact on genome.</title>
        <authorList>
            <person name="Sun Y."/>
            <person name="Gao Y."/>
            <person name="Yu Y."/>
        </authorList>
    </citation>
    <scope>NUCLEOTIDE SEQUENCE [LARGE SCALE GENOMIC DNA]</scope>
    <source>
        <tissue evidence="2">Muscle</tissue>
    </source>
</reference>
<evidence type="ECO:0000313" key="2">
    <source>
        <dbReference type="EMBL" id="ROT72707.1"/>
    </source>
</evidence>